<dbReference type="PROSITE" id="PS51459">
    <property type="entry name" value="FIDO"/>
    <property type="match status" value="1"/>
</dbReference>
<dbReference type="InterPro" id="IPR003812">
    <property type="entry name" value="Fido"/>
</dbReference>
<dbReference type="SUPFAM" id="SSF140931">
    <property type="entry name" value="Fic-like"/>
    <property type="match status" value="1"/>
</dbReference>
<dbReference type="Pfam" id="PF02661">
    <property type="entry name" value="Fic"/>
    <property type="match status" value="1"/>
</dbReference>
<evidence type="ECO:0000313" key="3">
    <source>
        <dbReference type="Proteomes" id="UP000004038"/>
    </source>
</evidence>
<protein>
    <submittedName>
        <fullName evidence="2">Filamentation induced by cAMP protein Fic</fullName>
    </submittedName>
</protein>
<sequence length="63" mass="7061">MLKAGLIHVQFETIHPFLDGNGRLGRLLIPSLFARQACFDNLCSTAPPPPTLDRNRSFVMPIR</sequence>
<reference evidence="2 3" key="1">
    <citation type="journal article" date="2012" name="J. Bacteriol.">
        <title>Draft Genome Sequence of Sinorhizobium meliloti CCNWSX0020, a Nitrogen-Fixing Symbiont with Copper Tolerance Capability Isolated from Lead-Zinc Mine Tailings.</title>
        <authorList>
            <person name="Li Z."/>
            <person name="Ma Z."/>
            <person name="Hao X."/>
            <person name="Wei G."/>
        </authorList>
    </citation>
    <scope>NUCLEOTIDE SEQUENCE [LARGE SCALE GENOMIC DNA]</scope>
    <source>
        <strain evidence="2 3">CCNWSX0020</strain>
    </source>
</reference>
<name>H0FY61_RHIML</name>
<accession>H0FY61</accession>
<proteinExistence type="predicted"/>
<dbReference type="PATRIC" id="fig|1107881.3.peg.2156"/>
<dbReference type="EMBL" id="AGVV01000016">
    <property type="protein sequence ID" value="EHK77915.1"/>
    <property type="molecule type" value="Genomic_DNA"/>
</dbReference>
<dbReference type="AlphaFoldDB" id="H0FY61"/>
<dbReference type="Gene3D" id="1.10.3290.10">
    <property type="entry name" value="Fido-like domain"/>
    <property type="match status" value="1"/>
</dbReference>
<dbReference type="Proteomes" id="UP000004038">
    <property type="component" value="Unassembled WGS sequence"/>
</dbReference>
<gene>
    <name evidence="2" type="ORF">SM0020_10665</name>
</gene>
<evidence type="ECO:0000313" key="2">
    <source>
        <dbReference type="EMBL" id="EHK77915.1"/>
    </source>
</evidence>
<organism evidence="2 3">
    <name type="scientific">Sinorhizobium meliloti CCNWSX0020</name>
    <dbReference type="NCBI Taxonomy" id="1107881"/>
    <lineage>
        <taxon>Bacteria</taxon>
        <taxon>Pseudomonadati</taxon>
        <taxon>Pseudomonadota</taxon>
        <taxon>Alphaproteobacteria</taxon>
        <taxon>Hyphomicrobiales</taxon>
        <taxon>Rhizobiaceae</taxon>
        <taxon>Sinorhizobium/Ensifer group</taxon>
        <taxon>Sinorhizobium</taxon>
    </lineage>
</organism>
<evidence type="ECO:0000259" key="1">
    <source>
        <dbReference type="PROSITE" id="PS51459"/>
    </source>
</evidence>
<feature type="domain" description="Fido" evidence="1">
    <location>
        <begin position="1"/>
        <end position="63"/>
    </location>
</feature>
<dbReference type="InterPro" id="IPR036597">
    <property type="entry name" value="Fido-like_dom_sf"/>
</dbReference>